<evidence type="ECO:0000256" key="5">
    <source>
        <dbReference type="PIRSR" id="PIRSR600101-1"/>
    </source>
</evidence>
<dbReference type="PRINTS" id="PR01210">
    <property type="entry name" value="GGTRANSPTASE"/>
</dbReference>
<proteinExistence type="predicted"/>
<comment type="pathway">
    <text evidence="7">Mycotoxin biosynthesis.</text>
</comment>
<dbReference type="GO" id="GO:0003677">
    <property type="term" value="F:DNA binding"/>
    <property type="evidence" value="ECO:0007669"/>
    <property type="project" value="UniProtKB-KW"/>
</dbReference>
<dbReference type="Gene3D" id="3.60.20.40">
    <property type="match status" value="1"/>
</dbReference>
<dbReference type="Gene3D" id="4.10.240.10">
    <property type="entry name" value="Zn(2)-C6 fungal-type DNA-binding domain"/>
    <property type="match status" value="1"/>
</dbReference>
<evidence type="ECO:0000256" key="1">
    <source>
        <dbReference type="ARBA" id="ARBA00023015"/>
    </source>
</evidence>
<dbReference type="PROSITE" id="PS00463">
    <property type="entry name" value="ZN2_CY6_FUNGAL_1"/>
    <property type="match status" value="1"/>
</dbReference>
<dbReference type="Pfam" id="PF01019">
    <property type="entry name" value="G_glu_transpept"/>
    <property type="match status" value="1"/>
</dbReference>
<dbReference type="InterPro" id="IPR036864">
    <property type="entry name" value="Zn2-C6_fun-type_DNA-bd_sf"/>
</dbReference>
<evidence type="ECO:0000256" key="3">
    <source>
        <dbReference type="ARBA" id="ARBA00023163"/>
    </source>
</evidence>
<feature type="domain" description="Zn(2)-C6 fungal-type" evidence="9">
    <location>
        <begin position="13"/>
        <end position="43"/>
    </location>
</feature>
<dbReference type="Gene3D" id="1.10.246.230">
    <property type="match status" value="1"/>
</dbReference>
<comment type="function">
    <text evidence="7">Gamma-glutamyltransferase.</text>
</comment>
<comment type="catalytic activity">
    <reaction evidence="7">
        <text>glutathione + H2O = L-cysteinylglycine + L-glutamate</text>
        <dbReference type="Rhea" id="RHEA:28807"/>
        <dbReference type="ChEBI" id="CHEBI:15377"/>
        <dbReference type="ChEBI" id="CHEBI:29985"/>
        <dbReference type="ChEBI" id="CHEBI:57925"/>
        <dbReference type="ChEBI" id="CHEBI:61694"/>
        <dbReference type="EC" id="3.4.19.13"/>
    </reaction>
</comment>
<name>A0A2J5HGR3_9EURO</name>
<evidence type="ECO:0000256" key="8">
    <source>
        <dbReference type="SAM" id="MobiDB-lite"/>
    </source>
</evidence>
<keyword evidence="11" id="KW-1185">Reference proteome</keyword>
<comment type="catalytic activity">
    <reaction evidence="7">
        <text>an N-terminal (5-L-glutamyl)-[peptide] + an alpha-amino acid = 5-L-glutamyl amino acid + an N-terminal L-alpha-aminoacyl-[peptide]</text>
        <dbReference type="Rhea" id="RHEA:23904"/>
        <dbReference type="Rhea" id="RHEA-COMP:9780"/>
        <dbReference type="Rhea" id="RHEA-COMP:9795"/>
        <dbReference type="ChEBI" id="CHEBI:77644"/>
        <dbReference type="ChEBI" id="CHEBI:78597"/>
        <dbReference type="ChEBI" id="CHEBI:78599"/>
        <dbReference type="ChEBI" id="CHEBI:78608"/>
        <dbReference type="EC" id="2.3.2.2"/>
    </reaction>
</comment>
<evidence type="ECO:0000256" key="7">
    <source>
        <dbReference type="RuleBase" id="RU368068"/>
    </source>
</evidence>
<dbReference type="GO" id="GO:0036374">
    <property type="term" value="F:glutathione hydrolase activity"/>
    <property type="evidence" value="ECO:0007669"/>
    <property type="project" value="UniProtKB-UniRule"/>
</dbReference>
<protein>
    <recommendedName>
        <fullName evidence="7">Glutathione hydrolase</fullName>
        <ecNumber evidence="7">2.3.2.2</ecNumber>
        <ecNumber evidence="7">3.4.19.13</ecNumber>
    </recommendedName>
    <alternativeName>
        <fullName evidence="7">Gamma-glutamyltransferase</fullName>
    </alternativeName>
</protein>
<dbReference type="Pfam" id="PF11951">
    <property type="entry name" value="Fungal_trans_2"/>
    <property type="match status" value="1"/>
</dbReference>
<dbReference type="InterPro" id="IPR029055">
    <property type="entry name" value="Ntn_hydrolases_N"/>
</dbReference>
<evidence type="ECO:0000259" key="9">
    <source>
        <dbReference type="PROSITE" id="PS50048"/>
    </source>
</evidence>
<keyword evidence="7 10" id="KW-0378">Hydrolase</keyword>
<dbReference type="InterPro" id="IPR021858">
    <property type="entry name" value="Fun_TF"/>
</dbReference>
<dbReference type="SUPFAM" id="SSF57701">
    <property type="entry name" value="Zn2/Cys6 DNA-binding domain"/>
    <property type="match status" value="1"/>
</dbReference>
<keyword evidence="7" id="KW-0012">Acyltransferase</keyword>
<dbReference type="PROSITE" id="PS50048">
    <property type="entry name" value="ZN2_CY6_FUNGAL_2"/>
    <property type="match status" value="1"/>
</dbReference>
<evidence type="ECO:0000256" key="6">
    <source>
        <dbReference type="PIRSR" id="PIRSR600101-2"/>
    </source>
</evidence>
<feature type="binding site" evidence="6">
    <location>
        <begin position="687"/>
        <end position="689"/>
    </location>
    <ligand>
        <name>L-glutamate</name>
        <dbReference type="ChEBI" id="CHEBI:29985"/>
    </ligand>
</feature>
<dbReference type="InterPro" id="IPR001138">
    <property type="entry name" value="Zn2Cys6_DnaBD"/>
</dbReference>
<reference evidence="11" key="1">
    <citation type="submission" date="2017-12" db="EMBL/GenBank/DDBJ databases">
        <authorList>
            <consortium name="DOE Joint Genome Institute"/>
            <person name="Mondo S.J."/>
            <person name="Kjaerbolling I."/>
            <person name="Vesth T.C."/>
            <person name="Frisvad J.C."/>
            <person name="Nybo J.L."/>
            <person name="Theobald S."/>
            <person name="Kuo A."/>
            <person name="Bowyer P."/>
            <person name="Matsuda Y."/>
            <person name="Lyhne E.K."/>
            <person name="Kogle M.E."/>
            <person name="Clum A."/>
            <person name="Lipzen A."/>
            <person name="Salamov A."/>
            <person name="Ngan C.Y."/>
            <person name="Daum C."/>
            <person name="Chiniquy J."/>
            <person name="Barry K."/>
            <person name="LaButti K."/>
            <person name="Haridas S."/>
            <person name="Simmons B.A."/>
            <person name="Magnuson J.K."/>
            <person name="Mortensen U.H."/>
            <person name="Larsen T.O."/>
            <person name="Grigoriev I.V."/>
            <person name="Baker S.E."/>
            <person name="Andersen M.R."/>
            <person name="Nordberg H.P."/>
            <person name="Cantor M.N."/>
            <person name="Hua S.X."/>
        </authorList>
    </citation>
    <scope>NUCLEOTIDE SEQUENCE [LARGE SCALE GENOMIC DNA]</scope>
    <source>
        <strain evidence="11">IBT 19404</strain>
    </source>
</reference>
<feature type="binding site" evidence="6">
    <location>
        <begin position="739"/>
        <end position="740"/>
    </location>
    <ligand>
        <name>L-glutamate</name>
        <dbReference type="ChEBI" id="CHEBI:29985"/>
    </ligand>
</feature>
<feature type="active site" description="Nucleophile" evidence="5">
    <location>
        <position position="669"/>
    </location>
</feature>
<gene>
    <name evidence="10" type="ORF">BDW42DRAFT_188848</name>
</gene>
<dbReference type="AlphaFoldDB" id="A0A2J5HGR3"/>
<keyword evidence="7" id="KW-0808">Transferase</keyword>
<dbReference type="InterPro" id="IPR043137">
    <property type="entry name" value="GGT_ssub_C"/>
</dbReference>
<dbReference type="NCBIfam" id="TIGR00066">
    <property type="entry name" value="g_glut_trans"/>
    <property type="match status" value="1"/>
</dbReference>
<dbReference type="FunFam" id="3.60.20.40:FF:000008">
    <property type="entry name" value="Gamma-glutamyltranspeptidase (Eurofung)"/>
    <property type="match status" value="1"/>
</dbReference>
<dbReference type="Proteomes" id="UP000235023">
    <property type="component" value="Unassembled WGS sequence"/>
</dbReference>
<dbReference type="GO" id="GO:0009893">
    <property type="term" value="P:positive regulation of metabolic process"/>
    <property type="evidence" value="ECO:0007669"/>
    <property type="project" value="UniProtKB-ARBA"/>
</dbReference>
<keyword evidence="3" id="KW-0804">Transcription</keyword>
<dbReference type="EC" id="2.3.2.2" evidence="7"/>
<dbReference type="CDD" id="cd00067">
    <property type="entry name" value="GAL4"/>
    <property type="match status" value="1"/>
</dbReference>
<evidence type="ECO:0000313" key="10">
    <source>
        <dbReference type="EMBL" id="PLN76147.1"/>
    </source>
</evidence>
<keyword evidence="1" id="KW-0805">Transcription regulation</keyword>
<sequence length="859" mass="93554">MPSRRSHTKSRKGCLHCKRRHVKCDEGSPKCGLCRKRKLECIYPPPGSSDGDTRPPSTPREGVDEAAAPAEELSLPTRMLEMRLFHHYLTDTYTTLLQANLGPDHFQMVVPRLAMGAPFLLDSLLALAALHLATREPDDKGMWLEAALKYQNRACSAFSRVLAELTPEESGPAFICSIFIMLCATAYPCISQDSHLHAFDPLAQVLEVRRLMAGCALLFEQLNDVEHAGELRGWLVYKDEGAAGPGHIPISMDAKLVRLQQELQKSLQKLQNAIDELDEPHQIGYRRACALLQEATTRWPMGYPNGGFIAWPVNIDETFLSCLKDGHWMARMVFLHYGPGQRGAVACESEICSRHGTEMLLMGGNAADAMVATTFCVGVVGMYHSGIGGGGFQLIKTPDNEFEFIDFRETAPAAAFENMFKNKSDASTAGGLASGVPGEVRGLEYLHKKYGSLPWSTVMQPAIQTARQGFPVSEDLVRYMKSAVGDDEDFLSKNPTWALDFAPNGTRLGLGDIITRRRYADTLETIANHGAEAFYSGPIAEATIAALTAANGTMTMEDLRNYTVAHRDVAHIDYRGYKVSSATAPSSGIVVLNVLKVLNMYDEFFTPGNVNLSTHRLDEAIRFGYGQISDTRTQEASAYDPDGLESLNTYVPPPSFSKDRTADMPRPGTSHIAAVDHTGLAISEITTINLLFGSKVMVPETGVIMNNEMDDFSTPGSSNSFGYIPSPANFIRPGKRPLSSMTPAIVTHPNGTIFFIAGSAGGSRIITATLQNIIHAVDQGMSAAEALAQPRLHDQLIPSEVQFEYAYDNSTVAFMKALGHNVTWLAPGESSAQAIRRLPNGTFDAAGEPRQLNSGGVVV</sequence>
<evidence type="ECO:0000256" key="4">
    <source>
        <dbReference type="ARBA" id="ARBA00023242"/>
    </source>
</evidence>
<comment type="catalytic activity">
    <reaction evidence="7">
        <text>an S-substituted glutathione + H2O = an S-substituted L-cysteinylglycine + L-glutamate</text>
        <dbReference type="Rhea" id="RHEA:59468"/>
        <dbReference type="ChEBI" id="CHEBI:15377"/>
        <dbReference type="ChEBI" id="CHEBI:29985"/>
        <dbReference type="ChEBI" id="CHEBI:90779"/>
        <dbReference type="ChEBI" id="CHEBI:143103"/>
        <dbReference type="EC" id="3.4.19.13"/>
    </reaction>
</comment>
<dbReference type="SMART" id="SM00066">
    <property type="entry name" value="GAL4"/>
    <property type="match status" value="1"/>
</dbReference>
<dbReference type="GO" id="GO:0000981">
    <property type="term" value="F:DNA-binding transcription factor activity, RNA polymerase II-specific"/>
    <property type="evidence" value="ECO:0007669"/>
    <property type="project" value="InterPro"/>
</dbReference>
<dbReference type="GO" id="GO:0005886">
    <property type="term" value="C:plasma membrane"/>
    <property type="evidence" value="ECO:0007669"/>
    <property type="project" value="TreeGrafter"/>
</dbReference>
<organism evidence="10 11">
    <name type="scientific">Aspergillus taichungensis</name>
    <dbReference type="NCBI Taxonomy" id="482145"/>
    <lineage>
        <taxon>Eukaryota</taxon>
        <taxon>Fungi</taxon>
        <taxon>Dikarya</taxon>
        <taxon>Ascomycota</taxon>
        <taxon>Pezizomycotina</taxon>
        <taxon>Eurotiomycetes</taxon>
        <taxon>Eurotiomycetidae</taxon>
        <taxon>Eurotiales</taxon>
        <taxon>Aspergillaceae</taxon>
        <taxon>Aspergillus</taxon>
        <taxon>Aspergillus subgen. Circumdati</taxon>
    </lineage>
</organism>
<evidence type="ECO:0000256" key="2">
    <source>
        <dbReference type="ARBA" id="ARBA00023125"/>
    </source>
</evidence>
<keyword evidence="2" id="KW-0238">DNA-binding</keyword>
<dbReference type="OrthoDB" id="1081007at2759"/>
<keyword evidence="4" id="KW-0539">Nucleus</keyword>
<feature type="binding site" evidence="6">
    <location>
        <position position="408"/>
    </location>
    <ligand>
        <name>L-glutamate</name>
        <dbReference type="ChEBI" id="CHEBI:29985"/>
    </ligand>
</feature>
<dbReference type="InterPro" id="IPR000101">
    <property type="entry name" value="GGT_peptidase"/>
</dbReference>
<evidence type="ECO:0000313" key="11">
    <source>
        <dbReference type="Proteomes" id="UP000235023"/>
    </source>
</evidence>
<dbReference type="GO" id="GO:0008270">
    <property type="term" value="F:zinc ion binding"/>
    <property type="evidence" value="ECO:0007669"/>
    <property type="project" value="InterPro"/>
</dbReference>
<dbReference type="PANTHER" id="PTHR11686">
    <property type="entry name" value="GAMMA GLUTAMYL TRANSPEPTIDASE"/>
    <property type="match status" value="1"/>
</dbReference>
<feature type="region of interest" description="Disordered" evidence="8">
    <location>
        <begin position="42"/>
        <end position="67"/>
    </location>
</feature>
<dbReference type="GO" id="GO:0103068">
    <property type="term" value="F:leukotriene C4 gamma-glutamyl transferase activity"/>
    <property type="evidence" value="ECO:0007669"/>
    <property type="project" value="UniProtKB-EC"/>
</dbReference>
<dbReference type="Pfam" id="PF00172">
    <property type="entry name" value="Zn_clus"/>
    <property type="match status" value="1"/>
</dbReference>
<dbReference type="EMBL" id="KZ559626">
    <property type="protein sequence ID" value="PLN76147.1"/>
    <property type="molecule type" value="Genomic_DNA"/>
</dbReference>
<feature type="binding site" evidence="6">
    <location>
        <position position="711"/>
    </location>
    <ligand>
        <name>L-glutamate</name>
        <dbReference type="ChEBI" id="CHEBI:29985"/>
    </ligand>
</feature>
<accession>A0A2J5HGR3</accession>
<feature type="binding site" evidence="6">
    <location>
        <position position="762"/>
    </location>
    <ligand>
        <name>L-glutamate</name>
        <dbReference type="ChEBI" id="CHEBI:29985"/>
    </ligand>
</feature>
<dbReference type="GO" id="GO:0006751">
    <property type="term" value="P:glutathione catabolic process"/>
    <property type="evidence" value="ECO:0007669"/>
    <property type="project" value="UniProtKB-UniRule"/>
</dbReference>
<dbReference type="SUPFAM" id="SSF56235">
    <property type="entry name" value="N-terminal nucleophile aminohydrolases (Ntn hydrolases)"/>
    <property type="match status" value="1"/>
</dbReference>
<dbReference type="PANTHER" id="PTHR11686:SF62">
    <property type="entry name" value="GLUTATHIONE HYDROLASE"/>
    <property type="match status" value="1"/>
</dbReference>
<dbReference type="EC" id="3.4.19.13" evidence="7"/>